<evidence type="ECO:0000313" key="2">
    <source>
        <dbReference type="EMBL" id="QVL34769.1"/>
    </source>
</evidence>
<dbReference type="EMBL" id="CP074694">
    <property type="protein sequence ID" value="QVL34769.1"/>
    <property type="molecule type" value="Genomic_DNA"/>
</dbReference>
<dbReference type="PROSITE" id="PS51186">
    <property type="entry name" value="GNAT"/>
    <property type="match status" value="1"/>
</dbReference>
<dbReference type="Gene3D" id="3.40.630.30">
    <property type="match status" value="1"/>
</dbReference>
<feature type="domain" description="N-acetyltransferase" evidence="1">
    <location>
        <begin position="4"/>
        <end position="148"/>
    </location>
</feature>
<proteinExistence type="predicted"/>
<protein>
    <submittedName>
        <fullName evidence="2">GNAT family N-acetyltransferase</fullName>
    </submittedName>
</protein>
<dbReference type="InterPro" id="IPR016181">
    <property type="entry name" value="Acyl_CoA_acyltransferase"/>
</dbReference>
<sequence length="148" mass="17501">MIEASIKKVDINSLPQVAEIYNQIFRPVRTVENLERRFLGRHNPLILLAEAKDRSVGFFVGYEWKPSTFYGWFYGVLPDFRRQGITSQLMEYAHRWATEQKYARFRIECFNSQRPMLHLAIELGFDVLGLRYDVDHKENLILFEKALG</sequence>
<name>A0A8E6BB27_9BACT</name>
<dbReference type="SUPFAM" id="SSF55729">
    <property type="entry name" value="Acyl-CoA N-acyltransferases (Nat)"/>
    <property type="match status" value="1"/>
</dbReference>
<dbReference type="GO" id="GO:0016747">
    <property type="term" value="F:acyltransferase activity, transferring groups other than amino-acyl groups"/>
    <property type="evidence" value="ECO:0007669"/>
    <property type="project" value="InterPro"/>
</dbReference>
<dbReference type="CDD" id="cd04301">
    <property type="entry name" value="NAT_SF"/>
    <property type="match status" value="1"/>
</dbReference>
<gene>
    <name evidence="2" type="ORF">KIH39_12920</name>
</gene>
<accession>A0A8E6BB27</accession>
<organism evidence="2 3">
    <name type="scientific">Telmatocola sphagniphila</name>
    <dbReference type="NCBI Taxonomy" id="1123043"/>
    <lineage>
        <taxon>Bacteria</taxon>
        <taxon>Pseudomonadati</taxon>
        <taxon>Planctomycetota</taxon>
        <taxon>Planctomycetia</taxon>
        <taxon>Gemmatales</taxon>
        <taxon>Gemmataceae</taxon>
    </lineage>
</organism>
<keyword evidence="3" id="KW-1185">Reference proteome</keyword>
<dbReference type="InterPro" id="IPR000182">
    <property type="entry name" value="GNAT_dom"/>
</dbReference>
<dbReference type="AlphaFoldDB" id="A0A8E6BB27"/>
<dbReference type="Pfam" id="PF00583">
    <property type="entry name" value="Acetyltransf_1"/>
    <property type="match status" value="1"/>
</dbReference>
<evidence type="ECO:0000259" key="1">
    <source>
        <dbReference type="PROSITE" id="PS51186"/>
    </source>
</evidence>
<reference evidence="2" key="1">
    <citation type="submission" date="2021-05" db="EMBL/GenBank/DDBJ databases">
        <title>Complete genome sequence of the cellulolytic planctomycete Telmatocola sphagniphila SP2T and characterization of the first cellulase from planctomycetes.</title>
        <authorList>
            <person name="Rakitin A.L."/>
            <person name="Beletsky A.V."/>
            <person name="Naumoff D.G."/>
            <person name="Kulichevskaya I.S."/>
            <person name="Mardanov A.V."/>
            <person name="Ravin N.V."/>
            <person name="Dedysh S.N."/>
        </authorList>
    </citation>
    <scope>NUCLEOTIDE SEQUENCE</scope>
    <source>
        <strain evidence="2">SP2T</strain>
    </source>
</reference>
<dbReference type="Proteomes" id="UP000676194">
    <property type="component" value="Chromosome"/>
</dbReference>
<dbReference type="RefSeq" id="WP_213500102.1">
    <property type="nucleotide sequence ID" value="NZ_CP074694.1"/>
</dbReference>
<dbReference type="KEGG" id="tsph:KIH39_12920"/>
<evidence type="ECO:0000313" key="3">
    <source>
        <dbReference type="Proteomes" id="UP000676194"/>
    </source>
</evidence>